<accession>J9CQ87</accession>
<reference evidence="2" key="1">
    <citation type="journal article" date="2012" name="PLoS ONE">
        <title>Gene sets for utilization of primary and secondary nutrition supplies in the distal gut of endangered iberian lynx.</title>
        <authorList>
            <person name="Alcaide M."/>
            <person name="Messina E."/>
            <person name="Richter M."/>
            <person name="Bargiela R."/>
            <person name="Peplies J."/>
            <person name="Huws S.A."/>
            <person name="Newbold C.J."/>
            <person name="Golyshin P.N."/>
            <person name="Simon M.A."/>
            <person name="Lopez G."/>
            <person name="Yakimov M.M."/>
            <person name="Ferrer M."/>
        </authorList>
    </citation>
    <scope>NUCLEOTIDE SEQUENCE</scope>
</reference>
<gene>
    <name evidence="2" type="ORF">EVA_09594</name>
</gene>
<dbReference type="InterPro" id="IPR045692">
    <property type="entry name" value="DUF6057"/>
</dbReference>
<organism evidence="2">
    <name type="scientific">gut metagenome</name>
    <dbReference type="NCBI Taxonomy" id="749906"/>
    <lineage>
        <taxon>unclassified sequences</taxon>
        <taxon>metagenomes</taxon>
        <taxon>organismal metagenomes</taxon>
    </lineage>
</organism>
<proteinExistence type="predicted"/>
<comment type="caution">
    <text evidence="2">The sequence shown here is derived from an EMBL/GenBank/DDBJ whole genome shotgun (WGS) entry which is preliminary data.</text>
</comment>
<feature type="transmembrane region" description="Helical" evidence="1">
    <location>
        <begin position="178"/>
        <end position="198"/>
    </location>
</feature>
<dbReference type="EMBL" id="AMCI01002599">
    <property type="protein sequence ID" value="EJX02301.1"/>
    <property type="molecule type" value="Genomic_DNA"/>
</dbReference>
<evidence type="ECO:0000313" key="2">
    <source>
        <dbReference type="EMBL" id="EJX02301.1"/>
    </source>
</evidence>
<dbReference type="AlphaFoldDB" id="J9CQ87"/>
<feature type="transmembrane region" description="Helical" evidence="1">
    <location>
        <begin position="89"/>
        <end position="107"/>
    </location>
</feature>
<keyword evidence="1" id="KW-0812">Transmembrane</keyword>
<sequence>MTCDTSRSRRLIFKLIFFFIHPTEVSPSVLSARPTPCPDAPPFVDDSSSQRMIHLFLYLYLFLFLSVAQADTVTYQLSQLLGRPAPQWPLVYGLLLTVLLATIRRLISRCFSSPDSQTTWSWAATSFLAVTLVSLPFASVFYLFLLGLIAGGIGWGFRKWQLRLNQLWGKQRTPWQRMMPAIVFALLLSLYLGIGAAATDLEHYEMRTAQTLQEGKKIEPSRMEKHSLVTSQRLFAMRSYSMAKASRFGLGNQLFRQPVPQGKSELLLIPNDAHQRLLFPVDSLYMRLGGLPRKDETALSYFRRMAEEERLRMDSPTSFHSLPALDYYLCALLLEGNLDIFSKEFLRLYPRSLRNKKLPTYFAEALFLYTHTRTRPILVFHDSAVEANWQDYSTMKTGQTDSTIRQNLLRRSYGQTYWWWYEYVRTTE</sequence>
<feature type="transmembrane region" description="Helical" evidence="1">
    <location>
        <begin position="127"/>
        <end position="157"/>
    </location>
</feature>
<protein>
    <recommendedName>
        <fullName evidence="3">Transmembrane protein</fullName>
    </recommendedName>
</protein>
<keyword evidence="1" id="KW-1133">Transmembrane helix</keyword>
<evidence type="ECO:0008006" key="3">
    <source>
        <dbReference type="Google" id="ProtNLM"/>
    </source>
</evidence>
<dbReference type="Pfam" id="PF19529">
    <property type="entry name" value="DUF6057"/>
    <property type="match status" value="1"/>
</dbReference>
<evidence type="ECO:0000256" key="1">
    <source>
        <dbReference type="SAM" id="Phobius"/>
    </source>
</evidence>
<feature type="transmembrane region" description="Helical" evidence="1">
    <location>
        <begin position="55"/>
        <end position="77"/>
    </location>
</feature>
<name>J9CQ87_9ZZZZ</name>
<keyword evidence="1" id="KW-0472">Membrane</keyword>